<evidence type="ECO:0000313" key="3">
    <source>
        <dbReference type="Proteomes" id="UP000483035"/>
    </source>
</evidence>
<dbReference type="RefSeq" id="WP_163987549.1">
    <property type="nucleotide sequence ID" value="NZ_WUEY01000006.1"/>
</dbReference>
<keyword evidence="1" id="KW-0812">Transmembrane</keyword>
<keyword evidence="1" id="KW-1133">Transmembrane helix</keyword>
<name>A0A6L9UAC0_9HYPH</name>
<reference evidence="2 3" key="1">
    <citation type="submission" date="2019-12" db="EMBL/GenBank/DDBJ databases">
        <title>Rhizobium genotypes associated with high levels of biological nitrogen fixation by grain legumes in a temperate-maritime cropping system.</title>
        <authorList>
            <person name="Maluk M."/>
            <person name="Francesc Ferrando Molina F."/>
            <person name="Lopez Del Egido L."/>
            <person name="Lafos M."/>
            <person name="Langarica-Fuentes A."/>
            <person name="Gebre Yohannes G."/>
            <person name="Young M.W."/>
            <person name="Martin P."/>
            <person name="Gantlett R."/>
            <person name="Kenicer G."/>
            <person name="Hawes C."/>
            <person name="Begg G.S."/>
            <person name="Quilliam R.S."/>
            <person name="Squire G.R."/>
            <person name="Poole P.S."/>
            <person name="Young P.W."/>
            <person name="Iannetta P.M."/>
            <person name="James E.K."/>
        </authorList>
    </citation>
    <scope>NUCLEOTIDE SEQUENCE [LARGE SCALE GENOMIC DNA]</scope>
    <source>
        <strain evidence="2 3">JHI1118</strain>
    </source>
</reference>
<proteinExistence type="predicted"/>
<comment type="caution">
    <text evidence="2">The sequence shown here is derived from an EMBL/GenBank/DDBJ whole genome shotgun (WGS) entry which is preliminary data.</text>
</comment>
<feature type="transmembrane region" description="Helical" evidence="1">
    <location>
        <begin position="39"/>
        <end position="61"/>
    </location>
</feature>
<evidence type="ECO:0000256" key="1">
    <source>
        <dbReference type="SAM" id="Phobius"/>
    </source>
</evidence>
<sequence length="73" mass="8412">MLFDPFDPLGLWPEHEAKEKRRRDQIGMLGRLKEDIPPFVVGCLILCGYFSIAVFPWLIGIHNIGTWIFGRAL</sequence>
<gene>
    <name evidence="2" type="ORF">GR212_15935</name>
</gene>
<dbReference type="EMBL" id="WUEY01000006">
    <property type="protein sequence ID" value="NEI71070.1"/>
    <property type="molecule type" value="Genomic_DNA"/>
</dbReference>
<dbReference type="AlphaFoldDB" id="A0A6L9UAC0"/>
<keyword evidence="1" id="KW-0472">Membrane</keyword>
<accession>A0A6L9UAC0</accession>
<dbReference type="Proteomes" id="UP000483035">
    <property type="component" value="Unassembled WGS sequence"/>
</dbReference>
<protein>
    <submittedName>
        <fullName evidence="2">Uncharacterized protein</fullName>
    </submittedName>
</protein>
<evidence type="ECO:0000313" key="2">
    <source>
        <dbReference type="EMBL" id="NEI71070.1"/>
    </source>
</evidence>
<organism evidence="2 3">
    <name type="scientific">Rhizobium lusitanum</name>
    <dbReference type="NCBI Taxonomy" id="293958"/>
    <lineage>
        <taxon>Bacteria</taxon>
        <taxon>Pseudomonadati</taxon>
        <taxon>Pseudomonadota</taxon>
        <taxon>Alphaproteobacteria</taxon>
        <taxon>Hyphomicrobiales</taxon>
        <taxon>Rhizobiaceae</taxon>
        <taxon>Rhizobium/Agrobacterium group</taxon>
        <taxon>Rhizobium</taxon>
    </lineage>
</organism>